<feature type="region of interest" description="Disordered" evidence="1">
    <location>
        <begin position="114"/>
        <end position="135"/>
    </location>
</feature>
<accession>A0ABX7BBY4</accession>
<gene>
    <name evidence="2" type="ORF">IGS68_10810</name>
</gene>
<reference evidence="2" key="1">
    <citation type="submission" date="2021-02" db="EMBL/GenBank/DDBJ databases">
        <title>Skermanella TT6 skin isolate.</title>
        <authorList>
            <person name="Lee K."/>
            <person name="Ganzorig M."/>
        </authorList>
    </citation>
    <scope>NUCLEOTIDE SEQUENCE</scope>
    <source>
        <strain evidence="2">TT6</strain>
    </source>
</reference>
<evidence type="ECO:0000313" key="3">
    <source>
        <dbReference type="Proteomes" id="UP000595197"/>
    </source>
</evidence>
<dbReference type="RefSeq" id="WP_201079793.1">
    <property type="nucleotide sequence ID" value="NZ_CP067420.1"/>
</dbReference>
<dbReference type="EMBL" id="CP067420">
    <property type="protein sequence ID" value="QQP91654.1"/>
    <property type="molecule type" value="Genomic_DNA"/>
</dbReference>
<protein>
    <submittedName>
        <fullName evidence="2">Uncharacterized protein</fullName>
    </submittedName>
</protein>
<keyword evidence="3" id="KW-1185">Reference proteome</keyword>
<evidence type="ECO:0000256" key="1">
    <source>
        <dbReference type="SAM" id="MobiDB-lite"/>
    </source>
</evidence>
<organism evidence="2 3">
    <name type="scientific">Skermanella cutis</name>
    <dbReference type="NCBI Taxonomy" id="2775420"/>
    <lineage>
        <taxon>Bacteria</taxon>
        <taxon>Pseudomonadati</taxon>
        <taxon>Pseudomonadota</taxon>
        <taxon>Alphaproteobacteria</taxon>
        <taxon>Rhodospirillales</taxon>
        <taxon>Azospirillaceae</taxon>
        <taxon>Skermanella</taxon>
    </lineage>
</organism>
<sequence length="135" mass="14768">MKELRCIVFTEREVVGAVIDRRRKRGEALPAGTVESVTFKTGEAIETVMEIKDDYGKITSVDLPETEVAAALIGFCMGRRIPLPVDAEKTLYVIKDAATLIITMNFNKAPRLVSTTTGKKRRTGGPGTDLARSLL</sequence>
<dbReference type="Proteomes" id="UP000595197">
    <property type="component" value="Chromosome"/>
</dbReference>
<name>A0ABX7BBY4_9PROT</name>
<evidence type="ECO:0000313" key="2">
    <source>
        <dbReference type="EMBL" id="QQP91654.1"/>
    </source>
</evidence>
<proteinExistence type="predicted"/>